<evidence type="ECO:0000313" key="2">
    <source>
        <dbReference type="Proteomes" id="UP000281553"/>
    </source>
</evidence>
<gene>
    <name evidence="1" type="ORF">DILT_LOCUS5970</name>
</gene>
<accession>A0A3P7NL83</accession>
<dbReference type="AlphaFoldDB" id="A0A3P7NL83"/>
<sequence>MMGTAIFSVHLSKEVPGAYMLCFKLLGQQCNKCASKQFQSAIWYPEEVIRVLKYVHWQICDELLLRNVGAPPVYVTVPVPVLPSPPTLVNAQVNVGLKSEQSRGALQNARTACR</sequence>
<dbReference type="OrthoDB" id="8121437at2759"/>
<feature type="non-terminal residue" evidence="1">
    <location>
        <position position="114"/>
    </location>
</feature>
<protein>
    <submittedName>
        <fullName evidence="1">Uncharacterized protein</fullName>
    </submittedName>
</protein>
<reference evidence="1 2" key="1">
    <citation type="submission" date="2018-11" db="EMBL/GenBank/DDBJ databases">
        <authorList>
            <consortium name="Pathogen Informatics"/>
        </authorList>
    </citation>
    <scope>NUCLEOTIDE SEQUENCE [LARGE SCALE GENOMIC DNA]</scope>
</reference>
<dbReference type="EMBL" id="UYRU01048551">
    <property type="protein sequence ID" value="VDN10139.1"/>
    <property type="molecule type" value="Genomic_DNA"/>
</dbReference>
<proteinExistence type="predicted"/>
<organism evidence="1 2">
    <name type="scientific">Dibothriocephalus latus</name>
    <name type="common">Fish tapeworm</name>
    <name type="synonym">Diphyllobothrium latum</name>
    <dbReference type="NCBI Taxonomy" id="60516"/>
    <lineage>
        <taxon>Eukaryota</taxon>
        <taxon>Metazoa</taxon>
        <taxon>Spiralia</taxon>
        <taxon>Lophotrochozoa</taxon>
        <taxon>Platyhelminthes</taxon>
        <taxon>Cestoda</taxon>
        <taxon>Eucestoda</taxon>
        <taxon>Diphyllobothriidea</taxon>
        <taxon>Diphyllobothriidae</taxon>
        <taxon>Dibothriocephalus</taxon>
    </lineage>
</organism>
<evidence type="ECO:0000313" key="1">
    <source>
        <dbReference type="EMBL" id="VDN10139.1"/>
    </source>
</evidence>
<keyword evidence="2" id="KW-1185">Reference proteome</keyword>
<name>A0A3P7NL83_DIBLA</name>
<dbReference type="Proteomes" id="UP000281553">
    <property type="component" value="Unassembled WGS sequence"/>
</dbReference>